<accession>A0ABW7N6K9</accession>
<evidence type="ECO:0000256" key="5">
    <source>
        <dbReference type="SAM" id="Coils"/>
    </source>
</evidence>
<dbReference type="SUPFAM" id="SSF57716">
    <property type="entry name" value="Glucocorticoid receptor-like (DNA-binding domain)"/>
    <property type="match status" value="1"/>
</dbReference>
<organism evidence="7 8">
    <name type="scientific">Marinoscillum luteum</name>
    <dbReference type="NCBI Taxonomy" id="861051"/>
    <lineage>
        <taxon>Bacteria</taxon>
        <taxon>Pseudomonadati</taxon>
        <taxon>Bacteroidota</taxon>
        <taxon>Cytophagia</taxon>
        <taxon>Cytophagales</taxon>
        <taxon>Reichenbachiellaceae</taxon>
        <taxon>Marinoscillum</taxon>
    </lineage>
</organism>
<dbReference type="InterPro" id="IPR000962">
    <property type="entry name" value="Znf_DskA_TraR"/>
</dbReference>
<dbReference type="InterPro" id="IPR020458">
    <property type="entry name" value="Znf_DskA_TraR_CS"/>
</dbReference>
<dbReference type="Pfam" id="PF01258">
    <property type="entry name" value="zf-dskA_traR"/>
    <property type="match status" value="1"/>
</dbReference>
<dbReference type="PROSITE" id="PS01102">
    <property type="entry name" value="ZF_DKSA_1"/>
    <property type="match status" value="1"/>
</dbReference>
<comment type="caution">
    <text evidence="7">The sequence shown here is derived from an EMBL/GenBank/DDBJ whole genome shotgun (WGS) entry which is preliminary data.</text>
</comment>
<evidence type="ECO:0000256" key="2">
    <source>
        <dbReference type="ARBA" id="ARBA00022771"/>
    </source>
</evidence>
<keyword evidence="8" id="KW-1185">Reference proteome</keyword>
<keyword evidence="1" id="KW-0479">Metal-binding</keyword>
<dbReference type="RefSeq" id="WP_395416793.1">
    <property type="nucleotide sequence ID" value="NZ_JBIPKE010000014.1"/>
</dbReference>
<evidence type="ECO:0000256" key="4">
    <source>
        <dbReference type="PROSITE-ProRule" id="PRU00510"/>
    </source>
</evidence>
<feature type="coiled-coil region" evidence="5">
    <location>
        <begin position="3"/>
        <end position="30"/>
    </location>
</feature>
<name>A0ABW7N6K9_9BACT</name>
<dbReference type="Gene3D" id="1.20.120.910">
    <property type="entry name" value="DksA, coiled-coil domain"/>
    <property type="match status" value="1"/>
</dbReference>
<keyword evidence="3" id="KW-0862">Zinc</keyword>
<feature type="domain" description="Zinc finger DksA/TraR C4-type" evidence="6">
    <location>
        <begin position="80"/>
        <end position="111"/>
    </location>
</feature>
<protein>
    <submittedName>
        <fullName evidence="7">TraR/DksA family transcriptional regulator</fullName>
    </submittedName>
</protein>
<evidence type="ECO:0000256" key="3">
    <source>
        <dbReference type="ARBA" id="ARBA00022833"/>
    </source>
</evidence>
<sequence length="111" mass="12835">MDINEKKEIRTAIEEKIVELEQRVRDLTVATKPMGLDNAVGRLSRMDYINNKTIDEANLRASEQKLEALRRWLDLIDTEKFGKCSRCGNEINPKRLLFMPESTRCIHCAGK</sequence>
<feature type="zinc finger region" description="dksA C4-type" evidence="4">
    <location>
        <begin position="84"/>
        <end position="108"/>
    </location>
</feature>
<keyword evidence="2" id="KW-0863">Zinc-finger</keyword>
<dbReference type="Proteomes" id="UP001610063">
    <property type="component" value="Unassembled WGS sequence"/>
</dbReference>
<proteinExistence type="predicted"/>
<keyword evidence="5" id="KW-0175">Coiled coil</keyword>
<evidence type="ECO:0000256" key="1">
    <source>
        <dbReference type="ARBA" id="ARBA00022723"/>
    </source>
</evidence>
<evidence type="ECO:0000313" key="8">
    <source>
        <dbReference type="Proteomes" id="UP001610063"/>
    </source>
</evidence>
<gene>
    <name evidence="7" type="ORF">ACHKAR_07295</name>
</gene>
<dbReference type="EMBL" id="JBIPKE010000014">
    <property type="protein sequence ID" value="MFH6983237.1"/>
    <property type="molecule type" value="Genomic_DNA"/>
</dbReference>
<evidence type="ECO:0000259" key="6">
    <source>
        <dbReference type="Pfam" id="PF01258"/>
    </source>
</evidence>
<dbReference type="PANTHER" id="PTHR33823">
    <property type="entry name" value="RNA POLYMERASE-BINDING TRANSCRIPTION FACTOR DKSA-RELATED"/>
    <property type="match status" value="1"/>
</dbReference>
<evidence type="ECO:0000313" key="7">
    <source>
        <dbReference type="EMBL" id="MFH6983237.1"/>
    </source>
</evidence>
<dbReference type="PROSITE" id="PS51128">
    <property type="entry name" value="ZF_DKSA_2"/>
    <property type="match status" value="1"/>
</dbReference>
<reference evidence="7 8" key="1">
    <citation type="journal article" date="2013" name="Int. J. Syst. Evol. Microbiol.">
        <title>Marinoscillum luteum sp. nov., isolated from marine sediment.</title>
        <authorList>
            <person name="Cha I.T."/>
            <person name="Park S.J."/>
            <person name="Kim S.J."/>
            <person name="Kim J.G."/>
            <person name="Jung M.Y."/>
            <person name="Shin K.S."/>
            <person name="Kwon K.K."/>
            <person name="Yang S.H."/>
            <person name="Seo Y.S."/>
            <person name="Rhee S.K."/>
        </authorList>
    </citation>
    <scope>NUCLEOTIDE SEQUENCE [LARGE SCALE GENOMIC DNA]</scope>
    <source>
        <strain evidence="7 8">KCTC 23939</strain>
    </source>
</reference>